<dbReference type="EMBL" id="JAODBU010000004">
    <property type="protein sequence ID" value="MCT7398437.1"/>
    <property type="molecule type" value="Genomic_DNA"/>
</dbReference>
<reference evidence="2" key="1">
    <citation type="submission" date="2022-09" db="EMBL/GenBank/DDBJ databases">
        <title>Eubacterium sp. LFL-14 isolated from human feces.</title>
        <authorList>
            <person name="Liu F."/>
        </authorList>
    </citation>
    <scope>NUCLEOTIDE SEQUENCE</scope>
    <source>
        <strain evidence="2">LFL-14</strain>
    </source>
</reference>
<dbReference type="Pfam" id="PF12994">
    <property type="entry name" value="DUF3878"/>
    <property type="match status" value="1"/>
</dbReference>
<dbReference type="InterPro" id="IPR024538">
    <property type="entry name" value="DUF3878"/>
</dbReference>
<accession>A0ABT2M1Z5</accession>
<keyword evidence="1" id="KW-0175">Coiled coil</keyword>
<evidence type="ECO:0000256" key="1">
    <source>
        <dbReference type="SAM" id="Coils"/>
    </source>
</evidence>
<name>A0ABT2M1Z5_9FIRM</name>
<proteinExistence type="predicted"/>
<dbReference type="Proteomes" id="UP001431199">
    <property type="component" value="Unassembled WGS sequence"/>
</dbReference>
<comment type="caution">
    <text evidence="2">The sequence shown here is derived from an EMBL/GenBank/DDBJ whole genome shotgun (WGS) entry which is preliminary data.</text>
</comment>
<dbReference type="RefSeq" id="WP_117909950.1">
    <property type="nucleotide sequence ID" value="NZ_JAODBU010000004.1"/>
</dbReference>
<feature type="coiled-coil region" evidence="1">
    <location>
        <begin position="260"/>
        <end position="290"/>
    </location>
</feature>
<gene>
    <name evidence="2" type="ORF">N5B56_04960</name>
</gene>
<protein>
    <submittedName>
        <fullName evidence="2">DUF3878 family protein</fullName>
    </submittedName>
</protein>
<evidence type="ECO:0000313" key="3">
    <source>
        <dbReference type="Proteomes" id="UP001431199"/>
    </source>
</evidence>
<evidence type="ECO:0000313" key="2">
    <source>
        <dbReference type="EMBL" id="MCT7398437.1"/>
    </source>
</evidence>
<sequence length="330" mass="39078">MENQSIDVTNENTEYEQEELETLYNLERLLESGQFELVSDKPENGKIRLIYIMNDAVESFIVFDNARLTGTYDSKFEGSVTASLTGNEKEYVMVVHQNESVFSIFFQKMYMENHLYNYGKIGHFWVKGYEYLRNIEYKIAIVRDKREYLGEEYCNNQELKLAHLSDFPPLNYCCYPSVPQKYIVPKDDPWTPSNEAIQVMYDMAELTRDRKMQRMLKFYKNHPEKCVAKIIASMLHRNSHKELVDYLVNIFVKASENYPVRNFGKENEKLEKYIKKAEQLKEELSKDGIEASVITEEPFVEVKDSIEFKVYLMIWKKGVLNRKVELRRIV</sequence>
<keyword evidence="3" id="KW-1185">Reference proteome</keyword>
<organism evidence="2 3">
    <name type="scientific">Eubacterium album</name>
    <dbReference type="NCBI Taxonomy" id="2978477"/>
    <lineage>
        <taxon>Bacteria</taxon>
        <taxon>Bacillati</taxon>
        <taxon>Bacillota</taxon>
        <taxon>Clostridia</taxon>
        <taxon>Eubacteriales</taxon>
        <taxon>Eubacteriaceae</taxon>
        <taxon>Eubacterium</taxon>
    </lineage>
</organism>